<evidence type="ECO:0000313" key="4">
    <source>
        <dbReference type="Proteomes" id="UP000045706"/>
    </source>
</evidence>
<dbReference type="AlphaFoldDB" id="A0A0G4LQQ9"/>
<protein>
    <submittedName>
        <fullName evidence="2">Uncharacterized protein</fullName>
    </submittedName>
</protein>
<dbReference type="Proteomes" id="UP000045706">
    <property type="component" value="Unassembled WGS sequence"/>
</dbReference>
<name>A0A0G4LQQ9_VERLO</name>
<accession>A0A0G4LQQ9</accession>
<reference evidence="3 4" key="1">
    <citation type="submission" date="2015-05" db="EMBL/GenBank/DDBJ databases">
        <authorList>
            <person name="Fogelqvist Johan"/>
        </authorList>
    </citation>
    <scope>NUCLEOTIDE SEQUENCE [LARGE SCALE GENOMIC DNA]</scope>
    <source>
        <strain evidence="1">VL1</strain>
        <strain evidence="2">VL2</strain>
    </source>
</reference>
<evidence type="ECO:0000313" key="3">
    <source>
        <dbReference type="Proteomes" id="UP000044602"/>
    </source>
</evidence>
<evidence type="ECO:0000313" key="1">
    <source>
        <dbReference type="EMBL" id="CRK22222.1"/>
    </source>
</evidence>
<dbReference type="EMBL" id="CVQI01016113">
    <property type="protein sequence ID" value="CRK24362.1"/>
    <property type="molecule type" value="Genomic_DNA"/>
</dbReference>
<dbReference type="Proteomes" id="UP000044602">
    <property type="component" value="Unassembled WGS sequence"/>
</dbReference>
<proteinExistence type="predicted"/>
<sequence>MLVDEVVSLLNDELDGGLVFTDVVELAESDISVEATSGAELTLGSVLSDALNVLVGEKRIVEVPGRETAADSEEKLAIWLLDKIELIDAPSDERGSTEELKTKMVEVLDWVKEPRLLALVVIGPASDVELLMTAEDACISDVESRVEPVLPEACSADMELETSDVTLGGLKLSEADVVDSRDITTREDVTTTREDLISSVESDCMLVEAVGDDTESVVTDTSEEDISD</sequence>
<keyword evidence="3" id="KW-1185">Reference proteome</keyword>
<organism evidence="2 4">
    <name type="scientific">Verticillium longisporum</name>
    <name type="common">Verticillium dahliae var. longisporum</name>
    <dbReference type="NCBI Taxonomy" id="100787"/>
    <lineage>
        <taxon>Eukaryota</taxon>
        <taxon>Fungi</taxon>
        <taxon>Dikarya</taxon>
        <taxon>Ascomycota</taxon>
        <taxon>Pezizomycotina</taxon>
        <taxon>Sordariomycetes</taxon>
        <taxon>Hypocreomycetidae</taxon>
        <taxon>Glomerellales</taxon>
        <taxon>Plectosphaerellaceae</taxon>
        <taxon>Verticillium</taxon>
    </lineage>
</organism>
<gene>
    <name evidence="1" type="ORF">BN1708_013349</name>
    <name evidence="2" type="ORF">BN1723_013277</name>
</gene>
<dbReference type="EMBL" id="CVQH01013780">
    <property type="protein sequence ID" value="CRK22222.1"/>
    <property type="molecule type" value="Genomic_DNA"/>
</dbReference>
<evidence type="ECO:0000313" key="2">
    <source>
        <dbReference type="EMBL" id="CRK24362.1"/>
    </source>
</evidence>